<evidence type="ECO:0000313" key="4">
    <source>
        <dbReference type="Proteomes" id="UP000198598"/>
    </source>
</evidence>
<name>A0A1I1SHQ0_9BACT</name>
<dbReference type="InterPro" id="IPR011335">
    <property type="entry name" value="Restrct_endonuc-II-like"/>
</dbReference>
<organism evidence="3 4">
    <name type="scientific">Spirosoma endophyticum</name>
    <dbReference type="NCBI Taxonomy" id="662367"/>
    <lineage>
        <taxon>Bacteria</taxon>
        <taxon>Pseudomonadati</taxon>
        <taxon>Bacteroidota</taxon>
        <taxon>Cytophagia</taxon>
        <taxon>Cytophagales</taxon>
        <taxon>Cytophagaceae</taxon>
        <taxon>Spirosoma</taxon>
    </lineage>
</organism>
<evidence type="ECO:0000256" key="2">
    <source>
        <dbReference type="HAMAP-Rule" id="MF_00048"/>
    </source>
</evidence>
<reference evidence="3 4" key="1">
    <citation type="submission" date="2016-10" db="EMBL/GenBank/DDBJ databases">
        <authorList>
            <person name="de Groot N.N."/>
        </authorList>
    </citation>
    <scope>NUCLEOTIDE SEQUENCE [LARGE SCALE GENOMIC DNA]</scope>
    <source>
        <strain evidence="3 4">DSM 26130</strain>
    </source>
</reference>
<dbReference type="SUPFAM" id="SSF52980">
    <property type="entry name" value="Restriction endonuclease-like"/>
    <property type="match status" value="1"/>
</dbReference>
<keyword evidence="4" id="KW-1185">Reference proteome</keyword>
<dbReference type="PANTHER" id="PTHR34039:SF1">
    <property type="entry name" value="UPF0102 PROTEIN YRAN"/>
    <property type="match status" value="1"/>
</dbReference>
<dbReference type="Pfam" id="PF02021">
    <property type="entry name" value="UPF0102"/>
    <property type="match status" value="1"/>
</dbReference>
<protein>
    <recommendedName>
        <fullName evidence="2">UPF0102 protein SAMN05216167_105114</fullName>
    </recommendedName>
</protein>
<dbReference type="InterPro" id="IPR003509">
    <property type="entry name" value="UPF0102_YraN-like"/>
</dbReference>
<dbReference type="EMBL" id="FOLQ01000005">
    <property type="protein sequence ID" value="SFD46004.1"/>
    <property type="molecule type" value="Genomic_DNA"/>
</dbReference>
<proteinExistence type="inferred from homology"/>
<keyword evidence="3" id="KW-0255">Endonuclease</keyword>
<dbReference type="STRING" id="662367.SAMN05216167_105114"/>
<dbReference type="Proteomes" id="UP000198598">
    <property type="component" value="Unassembled WGS sequence"/>
</dbReference>
<dbReference type="NCBIfam" id="TIGR00252">
    <property type="entry name" value="YraN family protein"/>
    <property type="match status" value="1"/>
</dbReference>
<accession>A0A1I1SHQ0</accession>
<dbReference type="PANTHER" id="PTHR34039">
    <property type="entry name" value="UPF0102 PROTEIN YRAN"/>
    <property type="match status" value="1"/>
</dbReference>
<dbReference type="HAMAP" id="MF_00048">
    <property type="entry name" value="UPF0102"/>
    <property type="match status" value="1"/>
</dbReference>
<sequence>MAQHNETGKQGELEAVRYLQEKGYEIMTQNYRYQHAEIDLIAKKGKLLVFVEVKTRTNLSYGNPEEFVSYTKAKLVMKAAENYIFANDWLHDIRFDIVAVTVAGNELRINHIEDAFF</sequence>
<dbReference type="OrthoDB" id="9802516at2"/>
<dbReference type="RefSeq" id="WP_093827473.1">
    <property type="nucleotide sequence ID" value="NZ_FOLQ01000005.1"/>
</dbReference>
<comment type="similarity">
    <text evidence="1 2">Belongs to the UPF0102 family.</text>
</comment>
<evidence type="ECO:0000313" key="3">
    <source>
        <dbReference type="EMBL" id="SFD46004.1"/>
    </source>
</evidence>
<dbReference type="GO" id="GO:0003676">
    <property type="term" value="F:nucleic acid binding"/>
    <property type="evidence" value="ECO:0007669"/>
    <property type="project" value="InterPro"/>
</dbReference>
<dbReference type="AlphaFoldDB" id="A0A1I1SHQ0"/>
<dbReference type="GO" id="GO:0004519">
    <property type="term" value="F:endonuclease activity"/>
    <property type="evidence" value="ECO:0007669"/>
    <property type="project" value="UniProtKB-KW"/>
</dbReference>
<dbReference type="InterPro" id="IPR011856">
    <property type="entry name" value="tRNA_endonuc-like_dom_sf"/>
</dbReference>
<keyword evidence="3" id="KW-0540">Nuclease</keyword>
<dbReference type="NCBIfam" id="NF009150">
    <property type="entry name" value="PRK12497.1-3"/>
    <property type="match status" value="1"/>
</dbReference>
<keyword evidence="3" id="KW-0378">Hydrolase</keyword>
<gene>
    <name evidence="3" type="ORF">SAMN05216167_105114</name>
</gene>
<dbReference type="Gene3D" id="3.40.1350.10">
    <property type="match status" value="1"/>
</dbReference>
<evidence type="ECO:0000256" key="1">
    <source>
        <dbReference type="ARBA" id="ARBA00006738"/>
    </source>
</evidence>
<dbReference type="CDD" id="cd20736">
    <property type="entry name" value="PoNe_Nuclease"/>
    <property type="match status" value="1"/>
</dbReference>